<evidence type="ECO:0000256" key="4">
    <source>
        <dbReference type="ARBA" id="ARBA00023251"/>
    </source>
</evidence>
<dbReference type="Pfam" id="PF08238">
    <property type="entry name" value="Sel1"/>
    <property type="match status" value="2"/>
</dbReference>
<dbReference type="EMBL" id="AP027370">
    <property type="protein sequence ID" value="BDY12353.1"/>
    <property type="molecule type" value="Genomic_DNA"/>
</dbReference>
<keyword evidence="6" id="KW-1185">Reference proteome</keyword>
<keyword evidence="4" id="KW-0046">Antibiotic resistance</keyword>
<dbReference type="PANTHER" id="PTHR11102:SF160">
    <property type="entry name" value="ERAD-ASSOCIATED E3 UBIQUITIN-PROTEIN LIGASE COMPONENT HRD3"/>
    <property type="match status" value="1"/>
</dbReference>
<dbReference type="PANTHER" id="PTHR11102">
    <property type="entry name" value="SEL-1-LIKE PROTEIN"/>
    <property type="match status" value="1"/>
</dbReference>
<keyword evidence="3" id="KW-1015">Disulfide bond</keyword>
<proteinExistence type="predicted"/>
<evidence type="ECO:0000256" key="3">
    <source>
        <dbReference type="ARBA" id="ARBA00023157"/>
    </source>
</evidence>
<evidence type="ECO:0000313" key="6">
    <source>
        <dbReference type="Proteomes" id="UP001321445"/>
    </source>
</evidence>
<evidence type="ECO:0000256" key="2">
    <source>
        <dbReference type="ARBA" id="ARBA00012865"/>
    </source>
</evidence>
<dbReference type="InterPro" id="IPR011990">
    <property type="entry name" value="TPR-like_helical_dom_sf"/>
</dbReference>
<sequence length="155" mass="16981">MEEIDCYNAGMNAYAQQRFEEAYAWFMKDEENPKCQYALGVLHYNGQGAERSFKEAAKWYEKAADGGIVPAQSAIGFAYANAVGVPENFEKAAKYLKMASDAGDIAARITLGEIYAKGEAGGTREMAADLIKSAIDAGAGEEAHDIWSRYELWKA</sequence>
<dbReference type="InterPro" id="IPR006597">
    <property type="entry name" value="Sel1-like"/>
</dbReference>
<comment type="catalytic activity">
    <reaction evidence="1">
        <text>a beta-lactam + H2O = a substituted beta-amino acid</text>
        <dbReference type="Rhea" id="RHEA:20401"/>
        <dbReference type="ChEBI" id="CHEBI:15377"/>
        <dbReference type="ChEBI" id="CHEBI:35627"/>
        <dbReference type="ChEBI" id="CHEBI:140347"/>
        <dbReference type="EC" id="3.5.2.6"/>
    </reaction>
</comment>
<evidence type="ECO:0000256" key="1">
    <source>
        <dbReference type="ARBA" id="ARBA00001526"/>
    </source>
</evidence>
<protein>
    <recommendedName>
        <fullName evidence="2">beta-lactamase</fullName>
        <ecNumber evidence="2">3.5.2.6</ecNumber>
    </recommendedName>
</protein>
<organism evidence="5 6">
    <name type="scientific">Hydrogenimonas cancrithermarum</name>
    <dbReference type="NCBI Taxonomy" id="2993563"/>
    <lineage>
        <taxon>Bacteria</taxon>
        <taxon>Pseudomonadati</taxon>
        <taxon>Campylobacterota</taxon>
        <taxon>Epsilonproteobacteria</taxon>
        <taxon>Campylobacterales</taxon>
        <taxon>Hydrogenimonadaceae</taxon>
        <taxon>Hydrogenimonas</taxon>
    </lineage>
</organism>
<dbReference type="RefSeq" id="WP_286337555.1">
    <property type="nucleotide sequence ID" value="NZ_AP027370.1"/>
</dbReference>
<dbReference type="Proteomes" id="UP001321445">
    <property type="component" value="Chromosome"/>
</dbReference>
<evidence type="ECO:0000313" key="5">
    <source>
        <dbReference type="EMBL" id="BDY12353.1"/>
    </source>
</evidence>
<accession>A0ABM8FKZ5</accession>
<dbReference type="InterPro" id="IPR050767">
    <property type="entry name" value="Sel1_AlgK"/>
</dbReference>
<name>A0ABM8FKZ5_9BACT</name>
<gene>
    <name evidence="5" type="ORF">HCR_06650</name>
</gene>
<dbReference type="SUPFAM" id="SSF81901">
    <property type="entry name" value="HCP-like"/>
    <property type="match status" value="1"/>
</dbReference>
<reference evidence="5 6" key="1">
    <citation type="submission" date="2023-03" db="EMBL/GenBank/DDBJ databases">
        <title>Description of Hydrogenimonas sp. ISO32.</title>
        <authorList>
            <person name="Mino S."/>
            <person name="Fukazawa S."/>
            <person name="Sawabe T."/>
        </authorList>
    </citation>
    <scope>NUCLEOTIDE SEQUENCE [LARGE SCALE GENOMIC DNA]</scope>
    <source>
        <strain evidence="5 6">ISO32</strain>
    </source>
</reference>
<dbReference type="EC" id="3.5.2.6" evidence="2"/>
<dbReference type="Gene3D" id="1.25.40.10">
    <property type="entry name" value="Tetratricopeptide repeat domain"/>
    <property type="match status" value="1"/>
</dbReference>
<dbReference type="SMART" id="SM00671">
    <property type="entry name" value="SEL1"/>
    <property type="match status" value="2"/>
</dbReference>